<dbReference type="Pfam" id="PF14893">
    <property type="entry name" value="PNMA"/>
    <property type="match status" value="1"/>
</dbReference>
<feature type="region of interest" description="Disordered" evidence="1">
    <location>
        <begin position="315"/>
        <end position="427"/>
    </location>
</feature>
<protein>
    <submittedName>
        <fullName evidence="4">Paraneoplastic antigen Ma2 homolog isoform X2</fullName>
    </submittedName>
</protein>
<organism evidence="3 4">
    <name type="scientific">Heterocephalus glaber</name>
    <name type="common">Naked mole rat</name>
    <dbReference type="NCBI Taxonomy" id="10181"/>
    <lineage>
        <taxon>Eukaryota</taxon>
        <taxon>Metazoa</taxon>
        <taxon>Chordata</taxon>
        <taxon>Craniata</taxon>
        <taxon>Vertebrata</taxon>
        <taxon>Euteleostomi</taxon>
        <taxon>Mammalia</taxon>
        <taxon>Eutheria</taxon>
        <taxon>Euarchontoglires</taxon>
        <taxon>Glires</taxon>
        <taxon>Rodentia</taxon>
        <taxon>Hystricomorpha</taxon>
        <taxon>Bathyergidae</taxon>
        <taxon>Heterocephalus</taxon>
    </lineage>
</organism>
<proteinExistence type="predicted"/>
<dbReference type="InterPro" id="IPR026523">
    <property type="entry name" value="PNMA"/>
</dbReference>
<dbReference type="InterPro" id="IPR008160">
    <property type="entry name" value="Collagen"/>
</dbReference>
<evidence type="ECO:0000313" key="3">
    <source>
        <dbReference type="Proteomes" id="UP000694906"/>
    </source>
</evidence>
<name>A0AAX6SEZ2_HETGA</name>
<feature type="compositionally biased region" description="Polar residues" evidence="1">
    <location>
        <begin position="367"/>
        <end position="376"/>
    </location>
</feature>
<dbReference type="AlphaFoldDB" id="A0AAX6SEZ2"/>
<dbReference type="Pfam" id="PF01391">
    <property type="entry name" value="Collagen"/>
    <property type="match status" value="1"/>
</dbReference>
<evidence type="ECO:0000313" key="4">
    <source>
        <dbReference type="RefSeq" id="XP_021107996.1"/>
    </source>
</evidence>
<gene>
    <name evidence="4" type="primary">Pnma6f</name>
</gene>
<keyword evidence="3" id="KW-1185">Reference proteome</keyword>
<feature type="domain" description="Paraneoplastic antigen Ma-like C-terminal" evidence="2">
    <location>
        <begin position="133"/>
        <end position="293"/>
    </location>
</feature>
<sequence length="465" mass="47716">MAVAVGVAGAAGEPGAAGAAGEAGAAGAADEEGAAGMAGAVGVAPAAGVAGAAGEAGAADGARVSDEEGAAGDIVEGAIGVVGMAGAAGEAGPPEEGAWDAAAATHHRAGAQQWDQALQPILENVAYQELRPFSGIPEQDPEEESFESWLNHANDMLYLWRHISERERRRRLVECLEGPALDVICELLEEHPDIPVQDCLAMLVQVFGNKDIGVTTRLKFLICSQGPRETLLAYVMRLEGLLQSAVEKGAILPAAADQMRARQVMMWARPNWILQNKLRRMQLERRPPGFRALFHLVLETEAWEAALAGNELLGGEATEAGPSHREAAGPGPGPAPAVEDASQASPAGEEASAQAASDSECAAEVASDTNDATKSTTQEDEETFGPAGLGQAGPSEAPEASTSALVCSVSGAGPGGPGYGPESLAQAAEQGAEEFILEGLKAVLEELGNEVEDGEMSHPESSSRE</sequence>
<dbReference type="CTD" id="105373377"/>
<reference evidence="4" key="1">
    <citation type="submission" date="2025-08" db="UniProtKB">
        <authorList>
            <consortium name="RefSeq"/>
        </authorList>
    </citation>
    <scope>IDENTIFICATION</scope>
</reference>
<dbReference type="RefSeq" id="XP_021107996.1">
    <property type="nucleotide sequence ID" value="XM_021252337.1"/>
</dbReference>
<dbReference type="InterPro" id="IPR048270">
    <property type="entry name" value="PNMA_C"/>
</dbReference>
<dbReference type="GeneID" id="110347487"/>
<evidence type="ECO:0000259" key="2">
    <source>
        <dbReference type="Pfam" id="PF14893"/>
    </source>
</evidence>
<dbReference type="PANTHER" id="PTHR23095:SF20">
    <property type="entry name" value="PARANEOPLASTIC ANTIGEN MA6E"/>
    <property type="match status" value="1"/>
</dbReference>
<dbReference type="PANTHER" id="PTHR23095">
    <property type="entry name" value="PARANEOPLASTIC ANTIGEN"/>
    <property type="match status" value="1"/>
</dbReference>
<feature type="compositionally biased region" description="Low complexity" evidence="1">
    <location>
        <begin position="341"/>
        <end position="364"/>
    </location>
</feature>
<dbReference type="Proteomes" id="UP000694906">
    <property type="component" value="Unplaced"/>
</dbReference>
<accession>A0AAX6SEZ2</accession>
<evidence type="ECO:0000256" key="1">
    <source>
        <dbReference type="SAM" id="MobiDB-lite"/>
    </source>
</evidence>